<proteinExistence type="predicted"/>
<evidence type="ECO:0000313" key="2">
    <source>
        <dbReference type="Proteomes" id="UP001501578"/>
    </source>
</evidence>
<keyword evidence="2" id="KW-1185">Reference proteome</keyword>
<dbReference type="RefSeq" id="WP_343949296.1">
    <property type="nucleotide sequence ID" value="NZ_BAAAHQ010000007.1"/>
</dbReference>
<dbReference type="Proteomes" id="UP001501578">
    <property type="component" value="Unassembled WGS sequence"/>
</dbReference>
<dbReference type="EMBL" id="BAAAHQ010000007">
    <property type="protein sequence ID" value="GAA0920285.1"/>
    <property type="molecule type" value="Genomic_DNA"/>
</dbReference>
<accession>A0ABN1P155</accession>
<protein>
    <submittedName>
        <fullName evidence="1">Uncharacterized protein</fullName>
    </submittedName>
</protein>
<gene>
    <name evidence="1" type="ORF">GCM10009560_18440</name>
</gene>
<reference evidence="1 2" key="1">
    <citation type="journal article" date="2019" name="Int. J. Syst. Evol. Microbiol.">
        <title>The Global Catalogue of Microorganisms (GCM) 10K type strain sequencing project: providing services to taxonomists for standard genome sequencing and annotation.</title>
        <authorList>
            <consortium name="The Broad Institute Genomics Platform"/>
            <consortium name="The Broad Institute Genome Sequencing Center for Infectious Disease"/>
            <person name="Wu L."/>
            <person name="Ma J."/>
        </authorList>
    </citation>
    <scope>NUCLEOTIDE SEQUENCE [LARGE SCALE GENOMIC DNA]</scope>
    <source>
        <strain evidence="1 2">JCM 11136</strain>
    </source>
</reference>
<name>A0ABN1P155_9ACTN</name>
<sequence length="87" mass="9771">MAREHTRTYFLAKLARELELRGFTAVLRADPPSLRVGVPDTVLMSETVDCVPMPDGWCYRWSWGEVLLSTSAPSEAADRIAHILRPS</sequence>
<comment type="caution">
    <text evidence="1">The sequence shown here is derived from an EMBL/GenBank/DDBJ whole genome shotgun (WGS) entry which is preliminary data.</text>
</comment>
<organism evidence="1 2">
    <name type="scientific">Nonomuraea longicatena</name>
    <dbReference type="NCBI Taxonomy" id="83682"/>
    <lineage>
        <taxon>Bacteria</taxon>
        <taxon>Bacillati</taxon>
        <taxon>Actinomycetota</taxon>
        <taxon>Actinomycetes</taxon>
        <taxon>Streptosporangiales</taxon>
        <taxon>Streptosporangiaceae</taxon>
        <taxon>Nonomuraea</taxon>
    </lineage>
</organism>
<evidence type="ECO:0000313" key="1">
    <source>
        <dbReference type="EMBL" id="GAA0920285.1"/>
    </source>
</evidence>